<dbReference type="PANTHER" id="PTHR43353">
    <property type="entry name" value="SUCCINATE-SEMIALDEHYDE DEHYDROGENASE, MITOCHONDRIAL"/>
    <property type="match status" value="1"/>
</dbReference>
<protein>
    <submittedName>
        <fullName evidence="4">Aldehyde dehydrogenase family protein</fullName>
    </submittedName>
</protein>
<dbReference type="RefSeq" id="WP_175326534.1">
    <property type="nucleotide sequence ID" value="NZ_BAAAWP010000001.1"/>
</dbReference>
<feature type="compositionally biased region" description="Low complexity" evidence="2">
    <location>
        <begin position="502"/>
        <end position="516"/>
    </location>
</feature>
<feature type="region of interest" description="Disordered" evidence="2">
    <location>
        <begin position="1"/>
        <end position="30"/>
    </location>
</feature>
<evidence type="ECO:0000256" key="2">
    <source>
        <dbReference type="SAM" id="MobiDB-lite"/>
    </source>
</evidence>
<keyword evidence="1" id="KW-0560">Oxidoreductase</keyword>
<organism evidence="4 5">
    <name type="scientific">Curtobacterium citreum</name>
    <dbReference type="NCBI Taxonomy" id="2036"/>
    <lineage>
        <taxon>Bacteria</taxon>
        <taxon>Bacillati</taxon>
        <taxon>Actinomycetota</taxon>
        <taxon>Actinomycetes</taxon>
        <taxon>Micrococcales</taxon>
        <taxon>Microbacteriaceae</taxon>
        <taxon>Curtobacterium</taxon>
    </lineage>
</organism>
<dbReference type="InterPro" id="IPR016162">
    <property type="entry name" value="Ald_DH_N"/>
</dbReference>
<dbReference type="CDD" id="cd07078">
    <property type="entry name" value="ALDH"/>
    <property type="match status" value="1"/>
</dbReference>
<dbReference type="AlphaFoldDB" id="A0A850DUN0"/>
<reference evidence="4 5" key="1">
    <citation type="submission" date="2020-05" db="EMBL/GenBank/DDBJ databases">
        <title>Genome Sequencing of Type Strains.</title>
        <authorList>
            <person name="Lemaire J.F."/>
            <person name="Inderbitzin P."/>
            <person name="Gregorio O.A."/>
            <person name="Collins S.B."/>
            <person name="Wespe N."/>
            <person name="Knight-Connoni V."/>
        </authorList>
    </citation>
    <scope>NUCLEOTIDE SEQUENCE [LARGE SCALE GENOMIC DNA]</scope>
    <source>
        <strain evidence="4 5">DSM 20512</strain>
    </source>
</reference>
<dbReference type="Gene3D" id="3.40.309.10">
    <property type="entry name" value="Aldehyde Dehydrogenase, Chain A, domain 2"/>
    <property type="match status" value="1"/>
</dbReference>
<gene>
    <name evidence="4" type="ORF">HP467_13855</name>
</gene>
<dbReference type="Proteomes" id="UP000539146">
    <property type="component" value="Unassembled WGS sequence"/>
</dbReference>
<feature type="region of interest" description="Disordered" evidence="2">
    <location>
        <begin position="502"/>
        <end position="526"/>
    </location>
</feature>
<dbReference type="GO" id="GO:0004777">
    <property type="term" value="F:succinate-semialdehyde dehydrogenase (NAD+) activity"/>
    <property type="evidence" value="ECO:0007669"/>
    <property type="project" value="TreeGrafter"/>
</dbReference>
<dbReference type="GO" id="GO:0009450">
    <property type="term" value="P:gamma-aminobutyric acid catabolic process"/>
    <property type="evidence" value="ECO:0007669"/>
    <property type="project" value="TreeGrafter"/>
</dbReference>
<dbReference type="InterPro" id="IPR016163">
    <property type="entry name" value="Ald_DH_C"/>
</dbReference>
<dbReference type="EMBL" id="JABMCG010000120">
    <property type="protein sequence ID" value="NUU29177.1"/>
    <property type="molecule type" value="Genomic_DNA"/>
</dbReference>
<sequence>MTLAAPSPASTDAAATAPAAPSAADADATSAADAAIVVTDPVSGSVASTTRRSTPDEVRDAVARARAAAPGWARTAPAERGAALHRAAAVLREHAQELADLNTRETGKVPGDALGGVEAGIGTLVQYAELGPVHRGEALRGQFGAADWSVPHPRGVVLALTPWNDPVAVACGILGAAVVTGNTVVHKGSERCPATIARLNELLAEALPDGVLVGVDGDAATGELLLEQDGIDVYAHVGSTATGDRLTAAAATTRAHVIRENGGNDAVVVDGDVDPVWAAAQVALGAFANTGQICTSVERVYVHRAVAEPFVAALVAEAERRTAAPAAEFGPLVDDRLRATVQEHVDDAVAHGAVVRTGGVTPDGAGTFYPATVLTDCTDEMLAMTEETFGPIAPVRVVEDFDEGLRLAAADRYGLAATVLTADTGHALRAAAELPVGTVKVNAVFGGAPGGSAEPRGASGAGFGYGPHLLDEMTTTTVVHLEPAPARVTWADATVDADAEATAGAMADATDGATADADTDTDGGAR</sequence>
<evidence type="ECO:0000313" key="4">
    <source>
        <dbReference type="EMBL" id="NUU29177.1"/>
    </source>
</evidence>
<feature type="domain" description="Aldehyde dehydrogenase" evidence="3">
    <location>
        <begin position="33"/>
        <end position="478"/>
    </location>
</feature>
<proteinExistence type="predicted"/>
<comment type="caution">
    <text evidence="4">The sequence shown here is derived from an EMBL/GenBank/DDBJ whole genome shotgun (WGS) entry which is preliminary data.</text>
</comment>
<dbReference type="PANTHER" id="PTHR43353:SF5">
    <property type="entry name" value="SUCCINATE-SEMIALDEHYDE DEHYDROGENASE, MITOCHONDRIAL"/>
    <property type="match status" value="1"/>
</dbReference>
<feature type="compositionally biased region" description="Acidic residues" evidence="2">
    <location>
        <begin position="517"/>
        <end position="526"/>
    </location>
</feature>
<evidence type="ECO:0000259" key="3">
    <source>
        <dbReference type="Pfam" id="PF00171"/>
    </source>
</evidence>
<evidence type="ECO:0000313" key="5">
    <source>
        <dbReference type="Proteomes" id="UP000539146"/>
    </source>
</evidence>
<dbReference type="InterPro" id="IPR015590">
    <property type="entry name" value="Aldehyde_DH_dom"/>
</dbReference>
<dbReference type="InterPro" id="IPR050740">
    <property type="entry name" value="Aldehyde_DH_Superfamily"/>
</dbReference>
<dbReference type="InterPro" id="IPR016161">
    <property type="entry name" value="Ald_DH/histidinol_DH"/>
</dbReference>
<dbReference type="Gene3D" id="3.40.605.10">
    <property type="entry name" value="Aldehyde Dehydrogenase, Chain A, domain 1"/>
    <property type="match status" value="1"/>
</dbReference>
<name>A0A850DUN0_9MICO</name>
<accession>A0A850DUN0</accession>
<dbReference type="Pfam" id="PF00171">
    <property type="entry name" value="Aldedh"/>
    <property type="match status" value="1"/>
</dbReference>
<dbReference type="SUPFAM" id="SSF53720">
    <property type="entry name" value="ALDH-like"/>
    <property type="match status" value="1"/>
</dbReference>
<evidence type="ECO:0000256" key="1">
    <source>
        <dbReference type="ARBA" id="ARBA00023002"/>
    </source>
</evidence>